<evidence type="ECO:0000256" key="3">
    <source>
        <dbReference type="ARBA" id="ARBA00023136"/>
    </source>
</evidence>
<evidence type="ECO:0000313" key="8">
    <source>
        <dbReference type="Proteomes" id="UP000633263"/>
    </source>
</evidence>
<evidence type="ECO:0000256" key="1">
    <source>
        <dbReference type="ARBA" id="ARBA00004459"/>
    </source>
</evidence>
<keyword evidence="5" id="KW-0449">Lipoprotein</keyword>
<sequence>MNKRILTSCLLGLTLAVGGCASNLTGDTYSRSEARAPQTVRMGTVESVRLVQIEGTRTNIGTGAGAVVGGVAGSSVGGGRGSIVTGVLGAVAGGMAGAAAEEGLTRNQGIEITVREDSGQTRAYVQEVDKNVSFAPGERVRILTVNGVSRVSK</sequence>
<dbReference type="PANTHER" id="PTHR35603:SF1">
    <property type="entry name" value="OUTER MEMBRANE LIPOPROTEIN SLYB"/>
    <property type="match status" value="1"/>
</dbReference>
<accession>A0ABQ2CNS8</accession>
<dbReference type="Proteomes" id="UP000633263">
    <property type="component" value="Unassembled WGS sequence"/>
</dbReference>
<keyword evidence="4" id="KW-0564">Palmitate</keyword>
<evidence type="ECO:0000256" key="2">
    <source>
        <dbReference type="ARBA" id="ARBA00022729"/>
    </source>
</evidence>
<dbReference type="RefSeq" id="WP_188635930.1">
    <property type="nucleotide sequence ID" value="NZ_BMNN01000002.1"/>
</dbReference>
<evidence type="ECO:0000313" key="7">
    <source>
        <dbReference type="EMBL" id="GGI98766.1"/>
    </source>
</evidence>
<proteinExistence type="predicted"/>
<keyword evidence="2 6" id="KW-0732">Signal</keyword>
<gene>
    <name evidence="7" type="ORF">GCM10009083_14370</name>
</gene>
<protein>
    <recommendedName>
        <fullName evidence="9">Glycine zipper 2TM domain-containing protein</fullName>
    </recommendedName>
</protein>
<evidence type="ECO:0008006" key="9">
    <source>
        <dbReference type="Google" id="ProtNLM"/>
    </source>
</evidence>
<keyword evidence="3" id="KW-0472">Membrane</keyword>
<dbReference type="EMBL" id="BMNN01000002">
    <property type="protein sequence ID" value="GGI98766.1"/>
    <property type="molecule type" value="Genomic_DNA"/>
</dbReference>
<evidence type="ECO:0000256" key="4">
    <source>
        <dbReference type="ARBA" id="ARBA00023139"/>
    </source>
</evidence>
<comment type="caution">
    <text evidence="7">The sequence shown here is derived from an EMBL/GenBank/DDBJ whole genome shotgun (WGS) entry which is preliminary data.</text>
</comment>
<comment type="subcellular location">
    <subcellularLocation>
        <location evidence="1">Cell outer membrane</location>
        <topology evidence="1">Lipid-anchor</topology>
    </subcellularLocation>
</comment>
<evidence type="ECO:0000256" key="5">
    <source>
        <dbReference type="ARBA" id="ARBA00023288"/>
    </source>
</evidence>
<dbReference type="PROSITE" id="PS51257">
    <property type="entry name" value="PROKAR_LIPOPROTEIN"/>
    <property type="match status" value="1"/>
</dbReference>
<evidence type="ECO:0000256" key="6">
    <source>
        <dbReference type="SAM" id="SignalP"/>
    </source>
</evidence>
<keyword evidence="8" id="KW-1185">Reference proteome</keyword>
<feature type="signal peptide" evidence="6">
    <location>
        <begin position="1"/>
        <end position="21"/>
    </location>
</feature>
<feature type="chain" id="PRO_5046536253" description="Glycine zipper 2TM domain-containing protein" evidence="6">
    <location>
        <begin position="22"/>
        <end position="153"/>
    </location>
</feature>
<reference evidence="8" key="1">
    <citation type="journal article" date="2019" name="Int. J. Syst. Evol. Microbiol.">
        <title>The Global Catalogue of Microorganisms (GCM) 10K type strain sequencing project: providing services to taxonomists for standard genome sequencing and annotation.</title>
        <authorList>
            <consortium name="The Broad Institute Genomics Platform"/>
            <consortium name="The Broad Institute Genome Sequencing Center for Infectious Disease"/>
            <person name="Wu L."/>
            <person name="Ma J."/>
        </authorList>
    </citation>
    <scope>NUCLEOTIDE SEQUENCE [LARGE SCALE GENOMIC DNA]</scope>
    <source>
        <strain evidence="8">JCM 11590</strain>
    </source>
</reference>
<organism evidence="7 8">
    <name type="scientific">Halopseudomonas pertucinogena</name>
    <dbReference type="NCBI Taxonomy" id="86175"/>
    <lineage>
        <taxon>Bacteria</taxon>
        <taxon>Pseudomonadati</taxon>
        <taxon>Pseudomonadota</taxon>
        <taxon>Gammaproteobacteria</taxon>
        <taxon>Pseudomonadales</taxon>
        <taxon>Pseudomonadaceae</taxon>
        <taxon>Halopseudomonas</taxon>
    </lineage>
</organism>
<dbReference type="InterPro" id="IPR051407">
    <property type="entry name" value="Bact_OM_lipoprot/Surf_antigen"/>
</dbReference>
<dbReference type="PANTHER" id="PTHR35603">
    <property type="match status" value="1"/>
</dbReference>
<name>A0ABQ2CNS8_9GAMM</name>